<dbReference type="EC" id="5.6.2.3" evidence="6"/>
<comment type="similarity">
    <text evidence="5">Belongs to the helicase family. DinG subfamily.</text>
</comment>
<dbReference type="InterPro" id="IPR011545">
    <property type="entry name" value="DEAD/DEAH_box_helicase_dom"/>
</dbReference>
<comment type="catalytic activity">
    <reaction evidence="7">
        <text>ATP + H2O = ADP + phosphate + H(+)</text>
        <dbReference type="Rhea" id="RHEA:13065"/>
        <dbReference type="ChEBI" id="CHEBI:15377"/>
        <dbReference type="ChEBI" id="CHEBI:15378"/>
        <dbReference type="ChEBI" id="CHEBI:30616"/>
        <dbReference type="ChEBI" id="CHEBI:43474"/>
        <dbReference type="ChEBI" id="CHEBI:456216"/>
        <dbReference type="EC" id="5.6.2.3"/>
    </reaction>
</comment>
<evidence type="ECO:0000256" key="6">
    <source>
        <dbReference type="ARBA" id="ARBA00044969"/>
    </source>
</evidence>
<dbReference type="InterPro" id="IPR014001">
    <property type="entry name" value="Helicase_ATP-bd"/>
</dbReference>
<comment type="cofactor">
    <cofactor evidence="1">
        <name>[4Fe-4S] cluster</name>
        <dbReference type="ChEBI" id="CHEBI:49883"/>
    </cofactor>
</comment>
<comment type="caution">
    <text evidence="9">The sequence shown here is derived from an EMBL/GenBank/DDBJ whole genome shotgun (WGS) entry which is preliminary data.</text>
</comment>
<evidence type="ECO:0000256" key="2">
    <source>
        <dbReference type="ARBA" id="ARBA00022741"/>
    </source>
</evidence>
<keyword evidence="4" id="KW-0067">ATP-binding</keyword>
<dbReference type="PANTHER" id="PTHR11472:SF34">
    <property type="entry name" value="REGULATOR OF TELOMERE ELONGATION HELICASE 1"/>
    <property type="match status" value="1"/>
</dbReference>
<evidence type="ECO:0000256" key="3">
    <source>
        <dbReference type="ARBA" id="ARBA00022801"/>
    </source>
</evidence>
<keyword evidence="10" id="KW-1185">Reference proteome</keyword>
<keyword evidence="2" id="KW-0547">Nucleotide-binding</keyword>
<evidence type="ECO:0000313" key="9">
    <source>
        <dbReference type="EMBL" id="MFB9774965.1"/>
    </source>
</evidence>
<evidence type="ECO:0000256" key="5">
    <source>
        <dbReference type="ARBA" id="ARBA00038058"/>
    </source>
</evidence>
<evidence type="ECO:0000256" key="1">
    <source>
        <dbReference type="ARBA" id="ARBA00001966"/>
    </source>
</evidence>
<dbReference type="PROSITE" id="PS51193">
    <property type="entry name" value="HELICASE_ATP_BIND_2"/>
    <property type="match status" value="1"/>
</dbReference>
<dbReference type="GO" id="GO:0003678">
    <property type="term" value="F:DNA helicase activity"/>
    <property type="evidence" value="ECO:0007669"/>
    <property type="project" value="UniProtKB-EC"/>
</dbReference>
<dbReference type="SMART" id="SM00487">
    <property type="entry name" value="DEXDc"/>
    <property type="match status" value="1"/>
</dbReference>
<dbReference type="InterPro" id="IPR014013">
    <property type="entry name" value="Helic_SF1/SF2_ATP-bd_DinG/Rad3"/>
</dbReference>
<dbReference type="EMBL" id="JBHMAU010000009">
    <property type="protein sequence ID" value="MFB9774965.1"/>
    <property type="molecule type" value="Genomic_DNA"/>
</dbReference>
<organism evidence="9 10">
    <name type="scientific">Brevibacterium otitidis</name>
    <dbReference type="NCBI Taxonomy" id="53364"/>
    <lineage>
        <taxon>Bacteria</taxon>
        <taxon>Bacillati</taxon>
        <taxon>Actinomycetota</taxon>
        <taxon>Actinomycetes</taxon>
        <taxon>Micrococcales</taxon>
        <taxon>Brevibacteriaceae</taxon>
        <taxon>Brevibacterium</taxon>
    </lineage>
</organism>
<dbReference type="PANTHER" id="PTHR11472">
    <property type="entry name" value="DNA REPAIR DEAD HELICASE RAD3/XP-D SUBFAMILY MEMBER"/>
    <property type="match status" value="1"/>
</dbReference>
<evidence type="ECO:0000259" key="8">
    <source>
        <dbReference type="PROSITE" id="PS51193"/>
    </source>
</evidence>
<dbReference type="InterPro" id="IPR027417">
    <property type="entry name" value="P-loop_NTPase"/>
</dbReference>
<dbReference type="Proteomes" id="UP001589707">
    <property type="component" value="Unassembled WGS sequence"/>
</dbReference>
<dbReference type="Gene3D" id="3.40.50.300">
    <property type="entry name" value="P-loop containing nucleotide triphosphate hydrolases"/>
    <property type="match status" value="1"/>
</dbReference>
<evidence type="ECO:0000256" key="4">
    <source>
        <dbReference type="ARBA" id="ARBA00022840"/>
    </source>
</evidence>
<proteinExistence type="inferred from homology"/>
<dbReference type="Pfam" id="PF00270">
    <property type="entry name" value="DEAD"/>
    <property type="match status" value="1"/>
</dbReference>
<dbReference type="GO" id="GO:0016787">
    <property type="term" value="F:hydrolase activity"/>
    <property type="evidence" value="ECO:0007669"/>
    <property type="project" value="UniProtKB-KW"/>
</dbReference>
<dbReference type="InterPro" id="IPR045028">
    <property type="entry name" value="DinG/Rad3-like"/>
</dbReference>
<dbReference type="SUPFAM" id="SSF52540">
    <property type="entry name" value="P-loop containing nucleoside triphosphate hydrolases"/>
    <property type="match status" value="1"/>
</dbReference>
<feature type="domain" description="Helicase ATP-binding" evidence="8">
    <location>
        <begin position="9"/>
        <end position="309"/>
    </location>
</feature>
<name>A0ABV5WXR1_9MICO</name>
<dbReference type="RefSeq" id="WP_376837682.1">
    <property type="nucleotide sequence ID" value="NZ_JBHMAU010000009.1"/>
</dbReference>
<keyword evidence="3 9" id="KW-0378">Hydrolase</keyword>
<protein>
    <recommendedName>
        <fullName evidence="6">DNA 5'-3' helicase</fullName>
        <ecNumber evidence="6">5.6.2.3</ecNumber>
    </recommendedName>
</protein>
<keyword evidence="9" id="KW-0347">Helicase</keyword>
<reference evidence="9 10" key="1">
    <citation type="submission" date="2024-09" db="EMBL/GenBank/DDBJ databases">
        <authorList>
            <person name="Sun Q."/>
            <person name="Mori K."/>
        </authorList>
    </citation>
    <scope>NUCLEOTIDE SEQUENCE [LARGE SCALE GENOMIC DNA]</scope>
    <source>
        <strain evidence="9 10">JCM 11683</strain>
    </source>
</reference>
<gene>
    <name evidence="9" type="ORF">ACFFN1_00755</name>
</gene>
<accession>A0ABV5WXR1</accession>
<evidence type="ECO:0000256" key="7">
    <source>
        <dbReference type="ARBA" id="ARBA00048954"/>
    </source>
</evidence>
<sequence>MSRIPPLLQTAVAALGGSPRRGQQDMAEAVGAALDNGSHLLVQAGTGTGKSLAYLVPAVEYAVRTGERVVVSTATLALQAQIIDRDLPRLIKAIKPQLQTRPQVAVLKGRRNYLCKHKLDGGYPDDGDTTLFDLGADGAAHRGSSGITALGEEIQRIRAWERTTDTGDRDDLTPGVSDRAWAQVSVNAFDCLGSKCPMVEECFAERAKIRAADADVVVTNHALLAIDSFGEANVLPEHGAVIVDEAHELRDRVTNALTGSITVSMLNAAASSARRHTSAQPSSIDTLTTAAEVFERALDSADEGLIQRWPEDLAAAVRQIRDAASRLLSDSKESESKDAEAGRQMARARLQEIFELAERMAEPDSNDVAWVSRSTFRENTTTSLVVAPLSVAGTMRNGLFAEATVIATSATLALGGKFEPVAASLGLAGPEAPAYDAIDVGSPFSYEKQGILYVAGHLPRPGRGGLSEETLEELRELVTASGGGTLGLFSSKSAAEQAATVLREHLPDLAQIGVMDIILTL</sequence>
<evidence type="ECO:0000313" key="10">
    <source>
        <dbReference type="Proteomes" id="UP001589707"/>
    </source>
</evidence>